<accession>A0A011MMG0</accession>
<keyword evidence="2" id="KW-1185">Reference proteome</keyword>
<dbReference type="STRING" id="1454001.AW08_03920"/>
<reference evidence="1" key="1">
    <citation type="submission" date="2014-02" db="EMBL/GenBank/DDBJ databases">
        <title>Expanding our view of genomic diversity in Candidatus Accumulibacter clades.</title>
        <authorList>
            <person name="Skennerton C.T."/>
            <person name="Barr J.J."/>
            <person name="Slater F.R."/>
            <person name="Bond P.L."/>
            <person name="Tyson G.W."/>
        </authorList>
    </citation>
    <scope>NUCLEOTIDE SEQUENCE [LARGE SCALE GENOMIC DNA]</scope>
</reference>
<comment type="caution">
    <text evidence="1">The sequence shown here is derived from an EMBL/GenBank/DDBJ whole genome shotgun (WGS) entry which is preliminary data.</text>
</comment>
<sequence>MTATFLRDATHAPRPTALLARHPGALIPERLEHALELIWDHLLAQLATPIVTNDTRARRVAEFFGCVRYIRSKRSGGVSLTHLTPLVGQRKFVPAKYRWSLDLPMLPNGGFLEHYLCGWWRVLGDVLRHPGDQDGAEAFLVSVQNELWQSLRRSTYWQRLRYALREAIQPDPQILAWARAGRPRHLNHFVCNLLYNRTIRYQAQYAQVQRDNPRLVWLLTFLLDEGLCGASDQVVAWMKREIERGRVSPAGWRLLANGQEKDFRHVRDWIGPDGEVTGRSLELACWLRCLMALRRTTPMAPAIQRLLLHDAFDTAGCAICFRNVRLPVPVVRILLAEAERRLGAGSLAPFVRNDLVEVMTWLEAGQPVLVKNQLKAGWEHLTRRAAEWKREAEASAALGHLEWVSALGTVRAGEWTITPLTNVWQVRREALRQHHCADRYLEECAAGTMRLFNVTNAVGKPVATIGIERKKDRWTSIGIRASCNRAVTGTLVGLDETVVRRYTDVWRLAQTVSPEPSEVLTPTAEAEENDQAILRHLDATAGHPYRPG</sequence>
<gene>
    <name evidence="1" type="ORF">AW08_03920</name>
</gene>
<proteinExistence type="predicted"/>
<evidence type="ECO:0000313" key="2">
    <source>
        <dbReference type="Proteomes" id="UP000020218"/>
    </source>
</evidence>
<evidence type="ECO:0008006" key="3">
    <source>
        <dbReference type="Google" id="ProtNLM"/>
    </source>
</evidence>
<dbReference type="EMBL" id="JFAX01000053">
    <property type="protein sequence ID" value="EXI63706.1"/>
    <property type="molecule type" value="Genomic_DNA"/>
</dbReference>
<organism evidence="1 2">
    <name type="scientific">Candidatus Accumulibacter adjunctus</name>
    <dbReference type="NCBI Taxonomy" id="1454001"/>
    <lineage>
        <taxon>Bacteria</taxon>
        <taxon>Pseudomonadati</taxon>
        <taxon>Pseudomonadota</taxon>
        <taxon>Betaproteobacteria</taxon>
        <taxon>Candidatus Accumulibacter</taxon>
    </lineage>
</organism>
<dbReference type="PATRIC" id="fig|1454001.3.peg.3959"/>
<protein>
    <recommendedName>
        <fullName evidence="3">PcfJ-like protein</fullName>
    </recommendedName>
</protein>
<dbReference type="AlphaFoldDB" id="A0A011MMG0"/>
<evidence type="ECO:0000313" key="1">
    <source>
        <dbReference type="EMBL" id="EXI63706.1"/>
    </source>
</evidence>
<name>A0A011MMG0_9PROT</name>
<dbReference type="Proteomes" id="UP000020218">
    <property type="component" value="Unassembled WGS sequence"/>
</dbReference>